<keyword evidence="1 4" id="KW-0489">Methyltransferase</keyword>
<evidence type="ECO:0000256" key="2">
    <source>
        <dbReference type="ARBA" id="ARBA00022679"/>
    </source>
</evidence>
<keyword evidence="5" id="KW-1185">Reference proteome</keyword>
<dbReference type="eggNOG" id="COG4122">
    <property type="taxonomic scope" value="Bacteria"/>
</dbReference>
<dbReference type="GO" id="GO:0008171">
    <property type="term" value="F:O-methyltransferase activity"/>
    <property type="evidence" value="ECO:0007669"/>
    <property type="project" value="InterPro"/>
</dbReference>
<dbReference type="InterPro" id="IPR029063">
    <property type="entry name" value="SAM-dependent_MTases_sf"/>
</dbReference>
<dbReference type="PROSITE" id="PS51682">
    <property type="entry name" value="SAM_OMT_I"/>
    <property type="match status" value="1"/>
</dbReference>
<gene>
    <name evidence="4" type="ORF">VPR01S_01_02030</name>
</gene>
<organism evidence="4 5">
    <name type="scientific">Vibrio proteolyticus NBRC 13287</name>
    <dbReference type="NCBI Taxonomy" id="1219065"/>
    <lineage>
        <taxon>Bacteria</taxon>
        <taxon>Pseudomonadati</taxon>
        <taxon>Pseudomonadota</taxon>
        <taxon>Gammaproteobacteria</taxon>
        <taxon>Vibrionales</taxon>
        <taxon>Vibrionaceae</taxon>
        <taxon>Vibrio</taxon>
    </lineage>
</organism>
<dbReference type="Pfam" id="PF01596">
    <property type="entry name" value="Methyltransf_3"/>
    <property type="match status" value="1"/>
</dbReference>
<dbReference type="SUPFAM" id="SSF53335">
    <property type="entry name" value="S-adenosyl-L-methionine-dependent methyltransferases"/>
    <property type="match status" value="1"/>
</dbReference>
<dbReference type="RefSeq" id="WP_021703422.1">
    <property type="nucleotide sequence ID" value="NZ_BATJ01000001.1"/>
</dbReference>
<dbReference type="Proteomes" id="UP000016570">
    <property type="component" value="Unassembled WGS sequence"/>
</dbReference>
<proteinExistence type="predicted"/>
<dbReference type="STRING" id="1219065.VPR01S_01_02030"/>
<dbReference type="AlphaFoldDB" id="U2ZVG9"/>
<accession>U2ZVG9</accession>
<dbReference type="PANTHER" id="PTHR43167:SF1">
    <property type="entry name" value="PUTATIVE (AFU_ORTHOLOGUE AFUA_6G01830)-RELATED"/>
    <property type="match status" value="1"/>
</dbReference>
<keyword evidence="2 4" id="KW-0808">Transferase</keyword>
<name>U2ZVG9_VIBPR</name>
<sequence length="191" mass="21126">MNLGNLLVELEQVGLQNDAQQSDRAKKYLNITRDTGEFLALLIKATQSNQVLEIGTSNGYSSLWLANALPANGQLFTIEFLSSKADEAQRHFERAGLSHKITQLRGDATELVNELSGAFDFIFLDANRATYCAMAERLFVLLKPGGLMVCDNAVSHQQELAEFVDWVTAQPHLQTSLVPVGKGELLIYKNQ</sequence>
<reference evidence="4 5" key="1">
    <citation type="submission" date="2013-09" db="EMBL/GenBank/DDBJ databases">
        <title>Whole genome shotgun sequence of Vibrio proteolyticus NBRC 13287.</title>
        <authorList>
            <person name="Isaki S."/>
            <person name="Hosoyama A."/>
            <person name="Numata M."/>
            <person name="Hashimoto M."/>
            <person name="Hosoyama Y."/>
            <person name="Tsuchikane K."/>
            <person name="Noguchi M."/>
            <person name="Hirakata S."/>
            <person name="Ichikawa N."/>
            <person name="Ohji S."/>
            <person name="Yamazoe A."/>
            <person name="Fujita N."/>
        </authorList>
    </citation>
    <scope>NUCLEOTIDE SEQUENCE [LARGE SCALE GENOMIC DNA]</scope>
    <source>
        <strain evidence="4 5">NBRC 13287</strain>
    </source>
</reference>
<evidence type="ECO:0000256" key="3">
    <source>
        <dbReference type="ARBA" id="ARBA00022691"/>
    </source>
</evidence>
<protein>
    <submittedName>
        <fullName evidence="4">Putative O-methyltransferase</fullName>
    </submittedName>
</protein>
<dbReference type="CDD" id="cd02440">
    <property type="entry name" value="AdoMet_MTases"/>
    <property type="match status" value="1"/>
</dbReference>
<comment type="caution">
    <text evidence="4">The sequence shown here is derived from an EMBL/GenBank/DDBJ whole genome shotgun (WGS) entry which is preliminary data.</text>
</comment>
<evidence type="ECO:0000313" key="5">
    <source>
        <dbReference type="Proteomes" id="UP000016570"/>
    </source>
</evidence>
<dbReference type="EMBL" id="BATJ01000001">
    <property type="protein sequence ID" value="GAD65430.1"/>
    <property type="molecule type" value="Genomic_DNA"/>
</dbReference>
<keyword evidence="3" id="KW-0949">S-adenosyl-L-methionine</keyword>
<evidence type="ECO:0000313" key="4">
    <source>
        <dbReference type="EMBL" id="GAD65430.1"/>
    </source>
</evidence>
<dbReference type="InterPro" id="IPR002935">
    <property type="entry name" value="SAM_O-MeTrfase"/>
</dbReference>
<dbReference type="GO" id="GO:0032259">
    <property type="term" value="P:methylation"/>
    <property type="evidence" value="ECO:0007669"/>
    <property type="project" value="UniProtKB-KW"/>
</dbReference>
<dbReference type="PANTHER" id="PTHR43167">
    <property type="entry name" value="PUTATIVE (AFU_ORTHOLOGUE AFUA_6G01830)-RELATED"/>
    <property type="match status" value="1"/>
</dbReference>
<evidence type="ECO:0000256" key="1">
    <source>
        <dbReference type="ARBA" id="ARBA00022603"/>
    </source>
</evidence>
<dbReference type="Gene3D" id="3.40.50.150">
    <property type="entry name" value="Vaccinia Virus protein VP39"/>
    <property type="match status" value="1"/>
</dbReference>